<keyword evidence="1" id="KW-0614">Plasmid</keyword>
<name>A0A375ILH7_9BURK</name>
<protein>
    <submittedName>
        <fullName evidence="1">Uncharacterized protein</fullName>
    </submittedName>
</protein>
<reference evidence="1 2" key="1">
    <citation type="submission" date="2018-01" db="EMBL/GenBank/DDBJ databases">
        <authorList>
            <person name="Gaut B.S."/>
            <person name="Morton B.R."/>
            <person name="Clegg M.T."/>
            <person name="Duvall M.R."/>
        </authorList>
    </citation>
    <scope>NUCLEOTIDE SEQUENCE [LARGE SCALE GENOMIC DNA]</scope>
    <source>
        <strain evidence="1">Cupriavidus taiwanensis LMG 19425</strain>
        <plasmid evidence="2">Plasmid ii</plasmid>
    </source>
</reference>
<dbReference type="AlphaFoldDB" id="A0A375ILH7"/>
<gene>
    <name evidence="1" type="ORF">CT19425_MP40103</name>
</gene>
<sequence length="35" mass="3732">MKGPDLKSYVEATEKKLVAKVWATAAPGALKLLGF</sequence>
<evidence type="ECO:0000313" key="2">
    <source>
        <dbReference type="Proteomes" id="UP000255505"/>
    </source>
</evidence>
<dbReference type="EMBL" id="LT991977">
    <property type="protein sequence ID" value="SPK74908.1"/>
    <property type="molecule type" value="Genomic_DNA"/>
</dbReference>
<proteinExistence type="predicted"/>
<evidence type="ECO:0000313" key="1">
    <source>
        <dbReference type="EMBL" id="SPK74908.1"/>
    </source>
</evidence>
<organism evidence="1 2">
    <name type="scientific">Cupriavidus taiwanensis</name>
    <dbReference type="NCBI Taxonomy" id="164546"/>
    <lineage>
        <taxon>Bacteria</taxon>
        <taxon>Pseudomonadati</taxon>
        <taxon>Pseudomonadota</taxon>
        <taxon>Betaproteobacteria</taxon>
        <taxon>Burkholderiales</taxon>
        <taxon>Burkholderiaceae</taxon>
        <taxon>Cupriavidus</taxon>
    </lineage>
</organism>
<accession>A0A375ILH7</accession>
<geneLocation type="plasmid" evidence="1">
    <name>II</name>
</geneLocation>
<dbReference type="Proteomes" id="UP000255505">
    <property type="component" value="Plasmid II"/>
</dbReference>